<dbReference type="EMBL" id="KK088411">
    <property type="protein sequence ID" value="EYE99418.1"/>
    <property type="molecule type" value="Genomic_DNA"/>
</dbReference>
<dbReference type="RefSeq" id="XP_040643106.1">
    <property type="nucleotide sequence ID" value="XM_040780534.1"/>
</dbReference>
<protein>
    <submittedName>
        <fullName evidence="1">Uncharacterized protein</fullName>
    </submittedName>
</protein>
<dbReference type="Proteomes" id="UP000019804">
    <property type="component" value="Unassembled WGS sequence"/>
</dbReference>
<dbReference type="STRING" id="1388766.A0A017SR12"/>
<dbReference type="GeneID" id="63695658"/>
<dbReference type="AlphaFoldDB" id="A0A017SR12"/>
<feature type="non-terminal residue" evidence="1">
    <location>
        <position position="60"/>
    </location>
</feature>
<evidence type="ECO:0000313" key="1">
    <source>
        <dbReference type="EMBL" id="EYE99418.1"/>
    </source>
</evidence>
<keyword evidence="2" id="KW-1185">Reference proteome</keyword>
<organism evidence="1 2">
    <name type="scientific">Aspergillus ruber (strain CBS 135680)</name>
    <dbReference type="NCBI Taxonomy" id="1388766"/>
    <lineage>
        <taxon>Eukaryota</taxon>
        <taxon>Fungi</taxon>
        <taxon>Dikarya</taxon>
        <taxon>Ascomycota</taxon>
        <taxon>Pezizomycotina</taxon>
        <taxon>Eurotiomycetes</taxon>
        <taxon>Eurotiomycetidae</taxon>
        <taxon>Eurotiales</taxon>
        <taxon>Aspergillaceae</taxon>
        <taxon>Aspergillus</taxon>
        <taxon>Aspergillus subgen. Aspergillus</taxon>
    </lineage>
</organism>
<dbReference type="HOGENOM" id="CLU_2947954_0_0_1"/>
<reference evidence="2" key="1">
    <citation type="journal article" date="2014" name="Nat. Commun.">
        <title>Genomic adaptations of the halophilic Dead Sea filamentous fungus Eurotium rubrum.</title>
        <authorList>
            <person name="Kis-Papo T."/>
            <person name="Weig A.R."/>
            <person name="Riley R."/>
            <person name="Persoh D."/>
            <person name="Salamov A."/>
            <person name="Sun H."/>
            <person name="Lipzen A."/>
            <person name="Wasser S.P."/>
            <person name="Rambold G."/>
            <person name="Grigoriev I.V."/>
            <person name="Nevo E."/>
        </authorList>
    </citation>
    <scope>NUCLEOTIDE SEQUENCE [LARGE SCALE GENOMIC DNA]</scope>
    <source>
        <strain evidence="2">CBS 135680</strain>
    </source>
</reference>
<evidence type="ECO:0000313" key="2">
    <source>
        <dbReference type="Proteomes" id="UP000019804"/>
    </source>
</evidence>
<sequence length="60" mass="6625">MLVPNPRYELKPGGKIPRPIASQKNGIGISGIGDEGHRLFTINCRGWMPMGFAKTARKPY</sequence>
<proteinExistence type="predicted"/>
<accession>A0A017SR12</accession>
<gene>
    <name evidence="1" type="ORF">EURHEDRAFT_407380</name>
</gene>
<name>A0A017SR12_ASPRC</name>